<feature type="region of interest" description="Disordered" evidence="3">
    <location>
        <begin position="453"/>
        <end position="495"/>
    </location>
</feature>
<dbReference type="GO" id="GO:0016829">
    <property type="term" value="F:lyase activity"/>
    <property type="evidence" value="ECO:0007669"/>
    <property type="project" value="UniProtKB-KW"/>
</dbReference>
<evidence type="ECO:0000256" key="2">
    <source>
        <dbReference type="ARBA" id="ARBA00023239"/>
    </source>
</evidence>
<dbReference type="AlphaFoldDB" id="A0A1B9H1H4"/>
<name>A0A1B9H1H4_9TREE</name>
<feature type="region of interest" description="Disordered" evidence="3">
    <location>
        <begin position="52"/>
        <end position="72"/>
    </location>
</feature>
<organism evidence="5 6">
    <name type="scientific">Kwoniella heveanensis BCC8398</name>
    <dbReference type="NCBI Taxonomy" id="1296120"/>
    <lineage>
        <taxon>Eukaryota</taxon>
        <taxon>Fungi</taxon>
        <taxon>Dikarya</taxon>
        <taxon>Basidiomycota</taxon>
        <taxon>Agaricomycotina</taxon>
        <taxon>Tremellomycetes</taxon>
        <taxon>Tremellales</taxon>
        <taxon>Cryptococcaceae</taxon>
        <taxon>Kwoniella</taxon>
    </lineage>
</organism>
<proteinExistence type="predicted"/>
<keyword evidence="6" id="KW-1185">Reference proteome</keyword>
<feature type="domain" description="Alginate lyase" evidence="4">
    <location>
        <begin position="88"/>
        <end position="194"/>
    </location>
</feature>
<reference evidence="6" key="2">
    <citation type="submission" date="2013-12" db="EMBL/GenBank/DDBJ databases">
        <title>Evolution of pathogenesis and genome organization in the Tremellales.</title>
        <authorList>
            <person name="Cuomo C."/>
            <person name="Litvintseva A."/>
            <person name="Heitman J."/>
            <person name="Chen Y."/>
            <person name="Sun S."/>
            <person name="Springer D."/>
            <person name="Dromer F."/>
            <person name="Young S."/>
            <person name="Zeng Q."/>
            <person name="Chapman S."/>
            <person name="Gujja S."/>
            <person name="Saif S."/>
            <person name="Birren B."/>
        </authorList>
    </citation>
    <scope>NUCLEOTIDE SEQUENCE [LARGE SCALE GENOMIC DNA]</scope>
    <source>
        <strain evidence="6">BCC8398</strain>
    </source>
</reference>
<dbReference type="InterPro" id="IPR008929">
    <property type="entry name" value="Chondroitin_lyas"/>
</dbReference>
<dbReference type="Gene3D" id="1.50.10.100">
    <property type="entry name" value="Chondroitin AC/alginate lyase"/>
    <property type="match status" value="1"/>
</dbReference>
<evidence type="ECO:0000256" key="1">
    <source>
        <dbReference type="ARBA" id="ARBA00022729"/>
    </source>
</evidence>
<dbReference type="OrthoDB" id="63533at2759"/>
<dbReference type="Proteomes" id="UP000092666">
    <property type="component" value="Unassembled WGS sequence"/>
</dbReference>
<reference evidence="5 6" key="1">
    <citation type="submission" date="2013-07" db="EMBL/GenBank/DDBJ databases">
        <title>The Genome Sequence of Cryptococcus heveanensis BCC8398.</title>
        <authorList>
            <consortium name="The Broad Institute Genome Sequencing Platform"/>
            <person name="Cuomo C."/>
            <person name="Litvintseva A."/>
            <person name="Chen Y."/>
            <person name="Heitman J."/>
            <person name="Sun S."/>
            <person name="Springer D."/>
            <person name="Dromer F."/>
            <person name="Young S.K."/>
            <person name="Zeng Q."/>
            <person name="Gargeya S."/>
            <person name="Fitzgerald M."/>
            <person name="Abouelleil A."/>
            <person name="Alvarado L."/>
            <person name="Berlin A.M."/>
            <person name="Chapman S.B."/>
            <person name="Dewar J."/>
            <person name="Goldberg J."/>
            <person name="Griggs A."/>
            <person name="Gujja S."/>
            <person name="Hansen M."/>
            <person name="Howarth C."/>
            <person name="Imamovic A."/>
            <person name="Larimer J."/>
            <person name="McCowan C."/>
            <person name="Murphy C."/>
            <person name="Pearson M."/>
            <person name="Priest M."/>
            <person name="Roberts A."/>
            <person name="Saif S."/>
            <person name="Shea T."/>
            <person name="Sykes S."/>
            <person name="Wortman J."/>
            <person name="Nusbaum C."/>
            <person name="Birren B."/>
        </authorList>
    </citation>
    <scope>NUCLEOTIDE SEQUENCE [LARGE SCALE GENOMIC DNA]</scope>
    <source>
        <strain evidence="5 6">BCC8398</strain>
    </source>
</reference>
<accession>A0A1B9H1H4</accession>
<feature type="region of interest" description="Disordered" evidence="3">
    <location>
        <begin position="374"/>
        <end position="399"/>
    </location>
</feature>
<dbReference type="GO" id="GO:0042597">
    <property type="term" value="C:periplasmic space"/>
    <property type="evidence" value="ECO:0007669"/>
    <property type="project" value="InterPro"/>
</dbReference>
<evidence type="ECO:0000256" key="3">
    <source>
        <dbReference type="SAM" id="MobiDB-lite"/>
    </source>
</evidence>
<dbReference type="InterPro" id="IPR008397">
    <property type="entry name" value="Alginate_lyase_dom"/>
</dbReference>
<evidence type="ECO:0000313" key="5">
    <source>
        <dbReference type="EMBL" id="OCF37119.1"/>
    </source>
</evidence>
<dbReference type="Pfam" id="PF05426">
    <property type="entry name" value="Alginate_lyase"/>
    <property type="match status" value="1"/>
</dbReference>
<evidence type="ECO:0000259" key="4">
    <source>
        <dbReference type="Pfam" id="PF05426"/>
    </source>
</evidence>
<sequence>MSPPPTSSLATLAPLPLQRQPLEILLPLPSSNPTHHAIELLQDLVLQILNSPSTRRNSEADESTPRGGAKGYNDQIFSVTFSPVLCPEPGTKNDLFVLSPHWWRTVSGEWEWRDGQRNPECARPQGQIQLQDMAKTVHTLALGVIHLQDDDVKVQCRKKIERILRAFFMTPETRMNPEVWSAQCTPSAHEPLRGNAQFVVAGTHVKPHANSSHLSDVSVCWCQGGHSLNLLDVLISFNLGSNSPGLKQIRYLILVDQALLLVQEQLDQEVVSGVKNWLDKQVEWMRTSPQGIEARQRTKPTWYHVIVASHLSGLRPAEAREYALDSLKAHIARNPTPFSVLEESMHHHNRRHRCLFTIEPLFLLASLALQLPAPSPSHAGENEQNEIEASEAGQPTAEDSQQIVSWLAECVAFVRGVVKGPIETPREDDQRFFAKIDWFERLLDSLRKDHTPKTVHTVKQAEGDDRGVGAGDGSEDGSTQGGSAKQEPDGCGWEDGWDQRMRMLWGFV</sequence>
<keyword evidence="2" id="KW-0456">Lyase</keyword>
<protein>
    <recommendedName>
        <fullName evidence="4">Alginate lyase domain-containing protein</fullName>
    </recommendedName>
</protein>
<dbReference type="EMBL" id="KI669493">
    <property type="protein sequence ID" value="OCF37119.1"/>
    <property type="molecule type" value="Genomic_DNA"/>
</dbReference>
<gene>
    <name evidence="5" type="ORF">I316_01024</name>
</gene>
<dbReference type="SUPFAM" id="SSF48230">
    <property type="entry name" value="Chondroitin AC/alginate lyase"/>
    <property type="match status" value="1"/>
</dbReference>
<keyword evidence="1" id="KW-0732">Signal</keyword>
<evidence type="ECO:0000313" key="6">
    <source>
        <dbReference type="Proteomes" id="UP000092666"/>
    </source>
</evidence>